<dbReference type="CDD" id="cd00609">
    <property type="entry name" value="AAT_like"/>
    <property type="match status" value="1"/>
</dbReference>
<comment type="pathway">
    <text evidence="2 13">Amino-acid degradation; L-phenylalanine degradation; acetoacetate and fumarate from L-phenylalanine: step 2/6.</text>
</comment>
<dbReference type="InterPro" id="IPR004838">
    <property type="entry name" value="NHTrfase_class1_PyrdxlP-BS"/>
</dbReference>
<evidence type="ECO:0000256" key="10">
    <source>
        <dbReference type="ARBA" id="ARBA00022898"/>
    </source>
</evidence>
<evidence type="ECO:0000256" key="11">
    <source>
        <dbReference type="ARBA" id="ARBA00023232"/>
    </source>
</evidence>
<dbReference type="PANTHER" id="PTHR45744">
    <property type="entry name" value="TYROSINE AMINOTRANSFERASE"/>
    <property type="match status" value="1"/>
</dbReference>
<organism evidence="16 17">
    <name type="scientific">Zophobas morio</name>
    <dbReference type="NCBI Taxonomy" id="2755281"/>
    <lineage>
        <taxon>Eukaryota</taxon>
        <taxon>Metazoa</taxon>
        <taxon>Ecdysozoa</taxon>
        <taxon>Arthropoda</taxon>
        <taxon>Hexapoda</taxon>
        <taxon>Insecta</taxon>
        <taxon>Pterygota</taxon>
        <taxon>Neoptera</taxon>
        <taxon>Endopterygota</taxon>
        <taxon>Coleoptera</taxon>
        <taxon>Polyphaga</taxon>
        <taxon>Cucujiformia</taxon>
        <taxon>Tenebrionidae</taxon>
        <taxon>Zophobas</taxon>
    </lineage>
</organism>
<comment type="caution">
    <text evidence="16">The sequence shown here is derived from an EMBL/GenBank/DDBJ whole genome shotgun (WGS) entry which is preliminary data.</text>
</comment>
<dbReference type="InterPro" id="IPR015424">
    <property type="entry name" value="PyrdxlP-dep_Trfase"/>
</dbReference>
<evidence type="ECO:0000256" key="4">
    <source>
        <dbReference type="ARBA" id="ARBA00011738"/>
    </source>
</evidence>
<sequence>MLRTDIKKKKLFITNNFDRDWVVESSSAAKNCKNYIREIVDTLDLQPNPTKDVIALSIGDPTVYGNLKPSEETVQAVIDVVQSGKYNGYAPCTGYEQARDAVATYLSHDGARFSFQDIILCSGCSSSLEICITALCDEKRNHNLLIPKPGFSIYRTLAETIGIKVKYYNLIAENNWEVDLENLEKQIDCFTAAIILNNPSNPCGSVYSEKHLKEILGIARLHQIPVIADEIYEQIVFSKNKFVSTAALNLDLPILICGGLAKRFLVPGWRLGWIAIHDNSDAFSKNIRKALVSLSQRIIGSNTLIQGALPKILFDTPQIFHDNLINTLETNATMIFKLLKEAKGLLPYMPQGTMYMMVKVYLKRFPFEDISHLVIKLMEEESVFCLPGSCFQTPDFIRIVLTVPENLLREACSRMIHFCNKYCTTT</sequence>
<name>A0AA38IKE2_9CUCU</name>
<keyword evidence="17" id="KW-1185">Reference proteome</keyword>
<dbReference type="InterPro" id="IPR015422">
    <property type="entry name" value="PyrdxlP-dep_Trfase_small"/>
</dbReference>
<dbReference type="PANTHER" id="PTHR45744:SF2">
    <property type="entry name" value="TYROSINE AMINOTRANSFERASE"/>
    <property type="match status" value="1"/>
</dbReference>
<dbReference type="Gene3D" id="3.40.640.10">
    <property type="entry name" value="Type I PLP-dependent aspartate aminotransferase-like (Major domain)"/>
    <property type="match status" value="1"/>
</dbReference>
<dbReference type="GO" id="GO:0004838">
    <property type="term" value="F:L-tyrosine-2-oxoglutarate transaminase activity"/>
    <property type="evidence" value="ECO:0007669"/>
    <property type="project" value="UniProtKB-UniRule"/>
</dbReference>
<keyword evidence="10 13" id="KW-0663">Pyridoxal phosphate</keyword>
<evidence type="ECO:0000256" key="5">
    <source>
        <dbReference type="ARBA" id="ARBA00012749"/>
    </source>
</evidence>
<dbReference type="AlphaFoldDB" id="A0AA38IKE2"/>
<dbReference type="InterPro" id="IPR005958">
    <property type="entry name" value="TyrNic_aminoTrfase"/>
</dbReference>
<evidence type="ECO:0000256" key="12">
    <source>
        <dbReference type="ARBA" id="ARBA00047798"/>
    </source>
</evidence>
<accession>A0AA38IKE2</accession>
<dbReference type="EMBL" id="JALNTZ010000004">
    <property type="protein sequence ID" value="KAJ3655527.1"/>
    <property type="molecule type" value="Genomic_DNA"/>
</dbReference>
<evidence type="ECO:0000256" key="13">
    <source>
        <dbReference type="PIRNR" id="PIRNR000517"/>
    </source>
</evidence>
<evidence type="ECO:0000256" key="3">
    <source>
        <dbReference type="ARBA" id="ARBA00007441"/>
    </source>
</evidence>
<dbReference type="InterPro" id="IPR015421">
    <property type="entry name" value="PyrdxlP-dep_Trfase_major"/>
</dbReference>
<evidence type="ECO:0000256" key="7">
    <source>
        <dbReference type="ARBA" id="ARBA00022576"/>
    </source>
</evidence>
<dbReference type="SUPFAM" id="SSF53383">
    <property type="entry name" value="PLP-dependent transferases"/>
    <property type="match status" value="1"/>
</dbReference>
<evidence type="ECO:0000256" key="6">
    <source>
        <dbReference type="ARBA" id="ARBA00015959"/>
    </source>
</evidence>
<dbReference type="GO" id="GO:0006559">
    <property type="term" value="P:L-phenylalanine catabolic process"/>
    <property type="evidence" value="ECO:0007669"/>
    <property type="project" value="UniProtKB-UniRule"/>
</dbReference>
<comment type="subunit">
    <text evidence="4 13">Homodimer.</text>
</comment>
<evidence type="ECO:0000313" key="17">
    <source>
        <dbReference type="Proteomes" id="UP001168821"/>
    </source>
</evidence>
<evidence type="ECO:0000256" key="14">
    <source>
        <dbReference type="PIRSR" id="PIRSR000517-1"/>
    </source>
</evidence>
<dbReference type="NCBIfam" id="TIGR01265">
    <property type="entry name" value="tyr_nico_aTase"/>
    <property type="match status" value="1"/>
</dbReference>
<keyword evidence="9" id="KW-0828">Tyrosine catabolism</keyword>
<reference evidence="16" key="1">
    <citation type="journal article" date="2023" name="G3 (Bethesda)">
        <title>Whole genome assemblies of Zophobas morio and Tenebrio molitor.</title>
        <authorList>
            <person name="Kaur S."/>
            <person name="Stinson S.A."/>
            <person name="diCenzo G.C."/>
        </authorList>
    </citation>
    <scope>NUCLEOTIDE SEQUENCE</scope>
    <source>
        <strain evidence="16">QUZm001</strain>
    </source>
</reference>
<evidence type="ECO:0000313" key="16">
    <source>
        <dbReference type="EMBL" id="KAJ3655527.1"/>
    </source>
</evidence>
<evidence type="ECO:0000256" key="8">
    <source>
        <dbReference type="ARBA" id="ARBA00022679"/>
    </source>
</evidence>
<dbReference type="EC" id="2.6.1.5" evidence="5 13"/>
<proteinExistence type="inferred from homology"/>
<evidence type="ECO:0000256" key="2">
    <source>
        <dbReference type="ARBA" id="ARBA00005203"/>
    </source>
</evidence>
<feature type="domain" description="Aminotransferase class I/classII large" evidence="15">
    <location>
        <begin position="51"/>
        <end position="414"/>
    </location>
</feature>
<keyword evidence="8" id="KW-0808">Transferase</keyword>
<dbReference type="InterPro" id="IPR005957">
    <property type="entry name" value="Tyrosine_aminoTrfase"/>
</dbReference>
<protein>
    <recommendedName>
        <fullName evidence="6 13">Tyrosine aminotransferase</fullName>
        <shortName evidence="13">TAT</shortName>
        <ecNumber evidence="5 13">2.6.1.5</ecNumber>
    </recommendedName>
</protein>
<comment type="cofactor">
    <cofactor evidence="1 13 14">
        <name>pyridoxal 5'-phosphate</name>
        <dbReference type="ChEBI" id="CHEBI:597326"/>
    </cofactor>
</comment>
<dbReference type="Gene3D" id="3.90.1150.10">
    <property type="entry name" value="Aspartate Aminotransferase, domain 1"/>
    <property type="match status" value="1"/>
</dbReference>
<comment type="function">
    <text evidence="13">Transaminase involved in tyrosine breakdown. Converts tyrosine to p-hydroxyphenylpyruvate.</text>
</comment>
<comment type="similarity">
    <text evidence="3 13">Belongs to the class-I pyridoxal-phosphate-dependent aminotransferase family.</text>
</comment>
<dbReference type="GO" id="GO:0006572">
    <property type="term" value="P:L-tyrosine catabolic process"/>
    <property type="evidence" value="ECO:0007669"/>
    <property type="project" value="UniProtKB-KW"/>
</dbReference>
<comment type="catalytic activity">
    <reaction evidence="12 13">
        <text>L-tyrosine + 2-oxoglutarate = 3-(4-hydroxyphenyl)pyruvate + L-glutamate</text>
        <dbReference type="Rhea" id="RHEA:15093"/>
        <dbReference type="ChEBI" id="CHEBI:16810"/>
        <dbReference type="ChEBI" id="CHEBI:29985"/>
        <dbReference type="ChEBI" id="CHEBI:36242"/>
        <dbReference type="ChEBI" id="CHEBI:58315"/>
        <dbReference type="EC" id="2.6.1.5"/>
    </reaction>
</comment>
<keyword evidence="7" id="KW-0032">Aminotransferase</keyword>
<dbReference type="InterPro" id="IPR004839">
    <property type="entry name" value="Aminotransferase_I/II_large"/>
</dbReference>
<keyword evidence="11" id="KW-0585">Phenylalanine catabolism</keyword>
<dbReference type="PROSITE" id="PS00105">
    <property type="entry name" value="AA_TRANSFER_CLASS_1"/>
    <property type="match status" value="1"/>
</dbReference>
<evidence type="ECO:0000256" key="9">
    <source>
        <dbReference type="ARBA" id="ARBA00022878"/>
    </source>
</evidence>
<feature type="modified residue" description="N6-(pyridoxal phosphate)lysine" evidence="14">
    <location>
        <position position="262"/>
    </location>
</feature>
<dbReference type="GO" id="GO:0030170">
    <property type="term" value="F:pyridoxal phosphate binding"/>
    <property type="evidence" value="ECO:0007669"/>
    <property type="project" value="InterPro"/>
</dbReference>
<dbReference type="Proteomes" id="UP001168821">
    <property type="component" value="Unassembled WGS sequence"/>
</dbReference>
<evidence type="ECO:0000256" key="1">
    <source>
        <dbReference type="ARBA" id="ARBA00001933"/>
    </source>
</evidence>
<dbReference type="Pfam" id="PF00155">
    <property type="entry name" value="Aminotran_1_2"/>
    <property type="match status" value="1"/>
</dbReference>
<gene>
    <name evidence="16" type="ORF">Zmor_014654</name>
</gene>
<evidence type="ECO:0000259" key="15">
    <source>
        <dbReference type="Pfam" id="PF00155"/>
    </source>
</evidence>
<dbReference type="NCBIfam" id="TIGR01264">
    <property type="entry name" value="tyr_amTase_E"/>
    <property type="match status" value="1"/>
</dbReference>
<dbReference type="PIRSF" id="PIRSF000517">
    <property type="entry name" value="Tyr_transaminase"/>
    <property type="match status" value="1"/>
</dbReference>